<feature type="transmembrane region" description="Helical" evidence="1">
    <location>
        <begin position="122"/>
        <end position="145"/>
    </location>
</feature>
<name>A0ABD5MBZ7_9EURY</name>
<sequence>MQPLQFLVPIDALESIDGILPIVVFALVVLNILTRLLQHNRHERQAEEGDDDEAISRWLPHTATTLAMVFASLLYMIVAPHGGMVMSVLVLGVFVTDFFEFESRKVEARSKSKDLEKPTAAIGASAFALLYASYQSFFFLIAPIWNSIV</sequence>
<evidence type="ECO:0000313" key="3">
    <source>
        <dbReference type="EMBL" id="MFA1610503.1"/>
    </source>
</evidence>
<protein>
    <recommendedName>
        <fullName evidence="2">DUF7313 domain-containing protein</fullName>
    </recommendedName>
</protein>
<dbReference type="Pfam" id="PF23995">
    <property type="entry name" value="DUF7313"/>
    <property type="match status" value="1"/>
</dbReference>
<evidence type="ECO:0000259" key="2">
    <source>
        <dbReference type="Pfam" id="PF23995"/>
    </source>
</evidence>
<dbReference type="RefSeq" id="WP_372388095.1">
    <property type="nucleotide sequence ID" value="NZ_JBGNYA010000001.1"/>
</dbReference>
<comment type="caution">
    <text evidence="3">The sequence shown here is derived from an EMBL/GenBank/DDBJ whole genome shotgun (WGS) entry which is preliminary data.</text>
</comment>
<reference evidence="3 4" key="1">
    <citation type="submission" date="2024-08" db="EMBL/GenBank/DDBJ databases">
        <title>Halobellus sp. MBLA0158 whole genome sequence.</title>
        <authorList>
            <person name="Hwang C.Y."/>
            <person name="Cho E.-S."/>
            <person name="Seo M.-J."/>
        </authorList>
    </citation>
    <scope>NUCLEOTIDE SEQUENCE [LARGE SCALE GENOMIC DNA]</scope>
    <source>
        <strain evidence="3 4">MBLA0158</strain>
    </source>
</reference>
<feature type="transmembrane region" description="Helical" evidence="1">
    <location>
        <begin position="84"/>
        <end position="101"/>
    </location>
</feature>
<keyword evidence="1" id="KW-1133">Transmembrane helix</keyword>
<proteinExistence type="predicted"/>
<keyword evidence="4" id="KW-1185">Reference proteome</keyword>
<keyword evidence="1" id="KW-0472">Membrane</keyword>
<gene>
    <name evidence="3" type="ORF">OS889_05730</name>
</gene>
<dbReference type="AlphaFoldDB" id="A0ABD5MBZ7"/>
<accession>A0ABD5MBZ7</accession>
<feature type="transmembrane region" description="Helical" evidence="1">
    <location>
        <begin position="18"/>
        <end position="37"/>
    </location>
</feature>
<dbReference type="InterPro" id="IPR055737">
    <property type="entry name" value="DUF7313"/>
</dbReference>
<dbReference type="Proteomes" id="UP001570511">
    <property type="component" value="Unassembled WGS sequence"/>
</dbReference>
<evidence type="ECO:0000313" key="4">
    <source>
        <dbReference type="Proteomes" id="UP001570511"/>
    </source>
</evidence>
<feature type="domain" description="DUF7313" evidence="2">
    <location>
        <begin position="2"/>
        <end position="149"/>
    </location>
</feature>
<keyword evidence="1" id="KW-0812">Transmembrane</keyword>
<evidence type="ECO:0000256" key="1">
    <source>
        <dbReference type="SAM" id="Phobius"/>
    </source>
</evidence>
<organism evidence="3 4">
    <name type="scientific">Halobellus rubicundus</name>
    <dbReference type="NCBI Taxonomy" id="2996466"/>
    <lineage>
        <taxon>Archaea</taxon>
        <taxon>Methanobacteriati</taxon>
        <taxon>Methanobacteriota</taxon>
        <taxon>Stenosarchaea group</taxon>
        <taxon>Halobacteria</taxon>
        <taxon>Halobacteriales</taxon>
        <taxon>Haloferacaceae</taxon>
        <taxon>Halobellus</taxon>
    </lineage>
</organism>
<dbReference type="EMBL" id="JBGNYA010000001">
    <property type="protein sequence ID" value="MFA1610503.1"/>
    <property type="molecule type" value="Genomic_DNA"/>
</dbReference>